<keyword evidence="10" id="KW-0902">Two-component regulatory system</keyword>
<accession>A0ABW1XHL5</accession>
<feature type="domain" description="CHASE" evidence="19">
    <location>
        <begin position="130"/>
        <end position="225"/>
    </location>
</feature>
<dbReference type="CDD" id="cd16922">
    <property type="entry name" value="HATPase_EvgS-ArcB-TorS-like"/>
    <property type="match status" value="1"/>
</dbReference>
<evidence type="ECO:0000313" key="22">
    <source>
        <dbReference type="Proteomes" id="UP001596364"/>
    </source>
</evidence>
<evidence type="ECO:0000259" key="19">
    <source>
        <dbReference type="PROSITE" id="PS50839"/>
    </source>
</evidence>
<evidence type="ECO:0000259" key="15">
    <source>
        <dbReference type="PROSITE" id="PS50109"/>
    </source>
</evidence>
<evidence type="ECO:0000256" key="6">
    <source>
        <dbReference type="ARBA" id="ARBA00022692"/>
    </source>
</evidence>
<evidence type="ECO:0000259" key="16">
    <source>
        <dbReference type="PROSITE" id="PS50110"/>
    </source>
</evidence>
<dbReference type="InterPro" id="IPR036097">
    <property type="entry name" value="HisK_dim/P_sf"/>
</dbReference>
<dbReference type="RefSeq" id="WP_131257441.1">
    <property type="nucleotide sequence ID" value="NZ_JBHSUS010000001.1"/>
</dbReference>
<dbReference type="GO" id="GO:0005524">
    <property type="term" value="F:ATP binding"/>
    <property type="evidence" value="ECO:0007669"/>
    <property type="project" value="UniProtKB-KW"/>
</dbReference>
<dbReference type="SMART" id="SM00086">
    <property type="entry name" value="PAC"/>
    <property type="match status" value="2"/>
</dbReference>
<dbReference type="PANTHER" id="PTHR45339">
    <property type="entry name" value="HYBRID SIGNAL TRANSDUCTION HISTIDINE KINASE J"/>
    <property type="match status" value="1"/>
</dbReference>
<dbReference type="SUPFAM" id="SSF52172">
    <property type="entry name" value="CheY-like"/>
    <property type="match status" value="1"/>
</dbReference>
<dbReference type="InterPro" id="IPR004358">
    <property type="entry name" value="Sig_transdc_His_kin-like_C"/>
</dbReference>
<dbReference type="PROSITE" id="PS50112">
    <property type="entry name" value="PAS"/>
    <property type="match status" value="1"/>
</dbReference>
<dbReference type="SUPFAM" id="SSF55785">
    <property type="entry name" value="PYP-like sensor domain (PAS domain)"/>
    <property type="match status" value="2"/>
</dbReference>
<dbReference type="PROSITE" id="PS50110">
    <property type="entry name" value="RESPONSE_REGULATORY"/>
    <property type="match status" value="1"/>
</dbReference>
<comment type="caution">
    <text evidence="21">The sequence shown here is derived from an EMBL/GenBank/DDBJ whole genome shotgun (WGS) entry which is preliminary data.</text>
</comment>
<feature type="domain" description="PAC" evidence="18">
    <location>
        <begin position="525"/>
        <end position="577"/>
    </location>
</feature>
<dbReference type="Pfam" id="PF13426">
    <property type="entry name" value="PAS_9"/>
    <property type="match status" value="1"/>
</dbReference>
<dbReference type="SUPFAM" id="SSF47384">
    <property type="entry name" value="Homodimeric domain of signal transducing histidine kinase"/>
    <property type="match status" value="1"/>
</dbReference>
<dbReference type="PANTHER" id="PTHR45339:SF1">
    <property type="entry name" value="HYBRID SIGNAL TRANSDUCTION HISTIDINE KINASE J"/>
    <property type="match status" value="1"/>
</dbReference>
<evidence type="ECO:0000256" key="2">
    <source>
        <dbReference type="ARBA" id="ARBA00004651"/>
    </source>
</evidence>
<dbReference type="SMART" id="SM00448">
    <property type="entry name" value="REC"/>
    <property type="match status" value="1"/>
</dbReference>
<dbReference type="Proteomes" id="UP001596364">
    <property type="component" value="Unassembled WGS sequence"/>
</dbReference>
<dbReference type="PROSITE" id="PS50839">
    <property type="entry name" value="CHASE"/>
    <property type="match status" value="1"/>
</dbReference>
<evidence type="ECO:0000256" key="10">
    <source>
        <dbReference type="ARBA" id="ARBA00023012"/>
    </source>
</evidence>
<evidence type="ECO:0000256" key="3">
    <source>
        <dbReference type="ARBA" id="ARBA00012438"/>
    </source>
</evidence>
<dbReference type="Gene3D" id="3.40.50.2300">
    <property type="match status" value="1"/>
</dbReference>
<keyword evidence="22" id="KW-1185">Reference proteome</keyword>
<feature type="domain" description="Histidine kinase" evidence="15">
    <location>
        <begin position="595"/>
        <end position="816"/>
    </location>
</feature>
<dbReference type="InterPro" id="IPR036890">
    <property type="entry name" value="HATPase_C_sf"/>
</dbReference>
<dbReference type="SMART" id="SM00387">
    <property type="entry name" value="HATPase_c"/>
    <property type="match status" value="1"/>
</dbReference>
<dbReference type="SMART" id="SM00091">
    <property type="entry name" value="PAS"/>
    <property type="match status" value="2"/>
</dbReference>
<keyword evidence="8 21" id="KW-0067">ATP-binding</keyword>
<dbReference type="InterPro" id="IPR003661">
    <property type="entry name" value="HisK_dim/P_dom"/>
</dbReference>
<dbReference type="Gene3D" id="3.30.450.20">
    <property type="entry name" value="PAS domain"/>
    <property type="match status" value="2"/>
</dbReference>
<dbReference type="Gene3D" id="3.30.450.350">
    <property type="entry name" value="CHASE domain"/>
    <property type="match status" value="1"/>
</dbReference>
<reference evidence="22" key="1">
    <citation type="journal article" date="2019" name="Int. J. Syst. Evol. Microbiol.">
        <title>The Global Catalogue of Microorganisms (GCM) 10K type strain sequencing project: providing services to taxonomists for standard genome sequencing and annotation.</title>
        <authorList>
            <consortium name="The Broad Institute Genomics Platform"/>
            <consortium name="The Broad Institute Genome Sequencing Center for Infectious Disease"/>
            <person name="Wu L."/>
            <person name="Ma J."/>
        </authorList>
    </citation>
    <scope>NUCLEOTIDE SEQUENCE [LARGE SCALE GENOMIC DNA]</scope>
    <source>
        <strain evidence="22">CGMCC 1.16031</strain>
    </source>
</reference>
<dbReference type="InterPro" id="IPR013767">
    <property type="entry name" value="PAS_fold"/>
</dbReference>
<dbReference type="CDD" id="cd17546">
    <property type="entry name" value="REC_hyHK_CKI1_RcsC-like"/>
    <property type="match status" value="1"/>
</dbReference>
<protein>
    <recommendedName>
        <fullName evidence="3">histidine kinase</fullName>
        <ecNumber evidence="3">2.7.13.3</ecNumber>
    </recommendedName>
</protein>
<feature type="transmembrane region" description="Helical" evidence="14">
    <location>
        <begin position="33"/>
        <end position="55"/>
    </location>
</feature>
<dbReference type="Pfam" id="PF02518">
    <property type="entry name" value="HATPase_c"/>
    <property type="match status" value="1"/>
</dbReference>
<dbReference type="InterPro" id="IPR006189">
    <property type="entry name" value="CHASE_dom"/>
</dbReference>
<dbReference type="NCBIfam" id="TIGR00229">
    <property type="entry name" value="sensory_box"/>
    <property type="match status" value="2"/>
</dbReference>
<evidence type="ECO:0000256" key="11">
    <source>
        <dbReference type="ARBA" id="ARBA00023136"/>
    </source>
</evidence>
<evidence type="ECO:0000259" key="18">
    <source>
        <dbReference type="PROSITE" id="PS50113"/>
    </source>
</evidence>
<dbReference type="Gene3D" id="1.20.120.160">
    <property type="entry name" value="HPT domain"/>
    <property type="match status" value="1"/>
</dbReference>
<dbReference type="PRINTS" id="PR00344">
    <property type="entry name" value="BCTRLSENSOR"/>
</dbReference>
<dbReference type="InterPro" id="IPR011006">
    <property type="entry name" value="CheY-like_superfamily"/>
</dbReference>
<evidence type="ECO:0000256" key="13">
    <source>
        <dbReference type="PROSITE-ProRule" id="PRU00169"/>
    </source>
</evidence>
<dbReference type="SMART" id="SM00388">
    <property type="entry name" value="HisKA"/>
    <property type="match status" value="1"/>
</dbReference>
<dbReference type="Pfam" id="PF01627">
    <property type="entry name" value="Hpt"/>
    <property type="match status" value="1"/>
</dbReference>
<evidence type="ECO:0000256" key="12">
    <source>
        <dbReference type="PROSITE-ProRule" id="PRU00110"/>
    </source>
</evidence>
<evidence type="ECO:0000313" key="21">
    <source>
        <dbReference type="EMBL" id="MFC6439281.1"/>
    </source>
</evidence>
<keyword evidence="4" id="KW-1003">Cell membrane</keyword>
<dbReference type="Pfam" id="PF03924">
    <property type="entry name" value="CHASE"/>
    <property type="match status" value="1"/>
</dbReference>
<feature type="domain" description="HPt" evidence="20">
    <location>
        <begin position="1004"/>
        <end position="1101"/>
    </location>
</feature>
<evidence type="ECO:0000256" key="5">
    <source>
        <dbReference type="ARBA" id="ARBA00022553"/>
    </source>
</evidence>
<dbReference type="EC" id="2.7.13.3" evidence="3"/>
<dbReference type="Gene3D" id="1.10.287.130">
    <property type="match status" value="1"/>
</dbReference>
<feature type="domain" description="PAS" evidence="17">
    <location>
        <begin position="334"/>
        <end position="375"/>
    </location>
</feature>
<dbReference type="EMBL" id="JBHSUS010000001">
    <property type="protein sequence ID" value="MFC6439281.1"/>
    <property type="molecule type" value="Genomic_DNA"/>
</dbReference>
<dbReference type="PROSITE" id="PS50109">
    <property type="entry name" value="HIS_KIN"/>
    <property type="match status" value="1"/>
</dbReference>
<evidence type="ECO:0000256" key="9">
    <source>
        <dbReference type="ARBA" id="ARBA00022989"/>
    </source>
</evidence>
<evidence type="ECO:0000256" key="8">
    <source>
        <dbReference type="ARBA" id="ARBA00022840"/>
    </source>
</evidence>
<dbReference type="InterPro" id="IPR000014">
    <property type="entry name" value="PAS"/>
</dbReference>
<dbReference type="InterPro" id="IPR003594">
    <property type="entry name" value="HATPase_dom"/>
</dbReference>
<dbReference type="InterPro" id="IPR036641">
    <property type="entry name" value="HPT_dom_sf"/>
</dbReference>
<keyword evidence="9 14" id="KW-1133">Transmembrane helix</keyword>
<evidence type="ECO:0000256" key="1">
    <source>
        <dbReference type="ARBA" id="ARBA00000085"/>
    </source>
</evidence>
<dbReference type="InterPro" id="IPR001610">
    <property type="entry name" value="PAC"/>
</dbReference>
<evidence type="ECO:0000259" key="20">
    <source>
        <dbReference type="PROSITE" id="PS50894"/>
    </source>
</evidence>
<dbReference type="InterPro" id="IPR000700">
    <property type="entry name" value="PAS-assoc_C"/>
</dbReference>
<feature type="modified residue" description="4-aspartylphosphate" evidence="13">
    <location>
        <position position="889"/>
    </location>
</feature>
<dbReference type="InterPro" id="IPR005467">
    <property type="entry name" value="His_kinase_dom"/>
</dbReference>
<dbReference type="InterPro" id="IPR042240">
    <property type="entry name" value="CHASE_sf"/>
</dbReference>
<dbReference type="CDD" id="cd00130">
    <property type="entry name" value="PAS"/>
    <property type="match status" value="1"/>
</dbReference>
<keyword evidence="5 13" id="KW-0597">Phosphoprotein</keyword>
<dbReference type="InterPro" id="IPR035965">
    <property type="entry name" value="PAS-like_dom_sf"/>
</dbReference>
<dbReference type="InterPro" id="IPR001789">
    <property type="entry name" value="Sig_transdc_resp-reg_receiver"/>
</dbReference>
<dbReference type="Pfam" id="PF00512">
    <property type="entry name" value="HisKA"/>
    <property type="match status" value="1"/>
</dbReference>
<comment type="subcellular location">
    <subcellularLocation>
        <location evidence="2">Cell membrane</location>
        <topology evidence="2">Multi-pass membrane protein</topology>
    </subcellularLocation>
</comment>
<keyword evidence="11 14" id="KW-0472">Membrane</keyword>
<dbReference type="SMART" id="SM01079">
    <property type="entry name" value="CHASE"/>
    <property type="match status" value="1"/>
</dbReference>
<keyword evidence="7" id="KW-0547">Nucleotide-binding</keyword>
<sequence length="1109" mass="124150">MMQQQSIFTDALNEQGKHQPSRRTFMWALLKNWWFVLPLFLICWLPVWILTTLYIDDVERDFKQTTDAVGELQASVLRLNLKRNISTADILAGFVEINQGDVNGFEQNAEILYRSIGGISALQLAKDAKISHIFPLKGHEAAMGHDLLHDDLRRKEAYIAISSGKITVAGPFNLKQGGYALIARRPVFIPDYHSQIMQYPNFWGFANVLIMFDKVLEDGGLDTLTAQGFDYELWRFHPDTGQPQSLAGQAGLRENPLSSFEIQLPNALWYLAVQPRFAALSTSQEVAITTLNLLVPALLTLLFSLIVRRRETLHGLVQQRTAELNNARVRLWSLQRKLSLIVDNAGDAIFGVNCQGKLSFINPSAQTLLDVSADNTDEFVLFERLQMPHKDPHKFAELIRNGQAFRCNVGHLLKQGGDAIPVTFSCNPISENGRTLGAVVTLSDISERQHMEQRMRIASRAFETPEALVITDRDGQILIVNAAFCDMFKTSQSKVREAMVQQVISDPQSELHSRVRNGLRDHTHYSEEVTLQRRNGEAFMAWLRVAKVHDEVLNQTNFVIHVADISERIRQRQELEKARDDAERASKIKSEFLAVMSHEIRTPLHGVMGLMELLEDTDLNIQQQHYLETAQSSGQALLDLINDILDYSKVEAGQLQLENVPAFLPGLVDAIELLMRPKAQEKRLTLRVEIDKACPRYVMVDEGRLRQILLNMVSNGIKFTEHGKVQIKVQCQHIDDSMAYLRFMVKDSGVGVAEADHERLFQRFTTLDPSYSRRFGGTGLGLSICRELVILMGGEIGVNSEPGVGSEFWFTVPVRLAQGYGNADEDKERESQMNAYQPVKILVAEDVVTNRLVIKAMLESAGHKVTLVENGIQALQAVQMTDYALVLMDVSMPEMDGHTATQEIRKLTSPSSHGVIIALTAHTMESEIQQCLDSGMDDVLTKPVGKRALLDKIQHWVDERQLVPLRPEMNGLAGQPEVRDAAGSAADSDGIDWTVVFQMGEDVGFEVVPELVSIFVNDTLTRLDAVEDAIELNDLTELQRLTHALASSCGSYGLTPHAESAKRIEFACKEGDVTRAVSEATRLVAGCHSSLQIMSATLEQRLQTHRRIS</sequence>
<dbReference type="SUPFAM" id="SSF55874">
    <property type="entry name" value="ATPase domain of HSP90 chaperone/DNA topoisomerase II/histidine kinase"/>
    <property type="match status" value="1"/>
</dbReference>
<evidence type="ECO:0000256" key="14">
    <source>
        <dbReference type="SAM" id="Phobius"/>
    </source>
</evidence>
<dbReference type="SUPFAM" id="SSF47226">
    <property type="entry name" value="Histidine-containing phosphotransfer domain, HPT domain"/>
    <property type="match status" value="1"/>
</dbReference>
<name>A0ABW1XHL5_9ALTE</name>
<dbReference type="Gene3D" id="3.30.565.10">
    <property type="entry name" value="Histidine kinase-like ATPase, C-terminal domain"/>
    <property type="match status" value="1"/>
</dbReference>
<organism evidence="21 22">
    <name type="scientific">Pseudobowmanella zhangzhouensis</name>
    <dbReference type="NCBI Taxonomy" id="1537679"/>
    <lineage>
        <taxon>Bacteria</taxon>
        <taxon>Pseudomonadati</taxon>
        <taxon>Pseudomonadota</taxon>
        <taxon>Gammaproteobacteria</taxon>
        <taxon>Alteromonadales</taxon>
        <taxon>Alteromonadaceae</taxon>
    </lineage>
</organism>
<gene>
    <name evidence="21" type="ORF">ACFP85_03855</name>
</gene>
<feature type="modified residue" description="Phosphohistidine" evidence="12">
    <location>
        <position position="1043"/>
    </location>
</feature>
<dbReference type="Pfam" id="PF00989">
    <property type="entry name" value="PAS"/>
    <property type="match status" value="1"/>
</dbReference>
<dbReference type="Pfam" id="PF00072">
    <property type="entry name" value="Response_reg"/>
    <property type="match status" value="1"/>
</dbReference>
<proteinExistence type="predicted"/>
<dbReference type="InterPro" id="IPR008207">
    <property type="entry name" value="Sig_transdc_His_kin_Hpt_dom"/>
</dbReference>
<feature type="domain" description="Response regulatory" evidence="16">
    <location>
        <begin position="840"/>
        <end position="957"/>
    </location>
</feature>
<dbReference type="PROSITE" id="PS50894">
    <property type="entry name" value="HPT"/>
    <property type="match status" value="1"/>
</dbReference>
<dbReference type="CDD" id="cd00082">
    <property type="entry name" value="HisKA"/>
    <property type="match status" value="1"/>
</dbReference>
<keyword evidence="6 14" id="KW-0812">Transmembrane</keyword>
<comment type="catalytic activity">
    <reaction evidence="1">
        <text>ATP + protein L-histidine = ADP + protein N-phospho-L-histidine.</text>
        <dbReference type="EC" id="2.7.13.3"/>
    </reaction>
</comment>
<evidence type="ECO:0000259" key="17">
    <source>
        <dbReference type="PROSITE" id="PS50112"/>
    </source>
</evidence>
<evidence type="ECO:0000256" key="7">
    <source>
        <dbReference type="ARBA" id="ARBA00022741"/>
    </source>
</evidence>
<evidence type="ECO:0000256" key="4">
    <source>
        <dbReference type="ARBA" id="ARBA00022475"/>
    </source>
</evidence>
<dbReference type="PROSITE" id="PS50113">
    <property type="entry name" value="PAC"/>
    <property type="match status" value="1"/>
</dbReference>